<feature type="compositionally biased region" description="Acidic residues" evidence="1">
    <location>
        <begin position="241"/>
        <end position="251"/>
    </location>
</feature>
<dbReference type="InterPro" id="IPR001623">
    <property type="entry name" value="DnaJ_domain"/>
</dbReference>
<dbReference type="EMBL" id="JAPMOS010000022">
    <property type="protein sequence ID" value="KAJ4459095.1"/>
    <property type="molecule type" value="Genomic_DNA"/>
</dbReference>
<dbReference type="Proteomes" id="UP001141327">
    <property type="component" value="Unassembled WGS sequence"/>
</dbReference>
<dbReference type="Pfam" id="PF23302">
    <property type="entry name" value="HTH_DNAJC9"/>
    <property type="match status" value="1"/>
</dbReference>
<feature type="compositionally biased region" description="Acidic residues" evidence="1">
    <location>
        <begin position="259"/>
        <end position="269"/>
    </location>
</feature>
<evidence type="ECO:0000313" key="4">
    <source>
        <dbReference type="Proteomes" id="UP001141327"/>
    </source>
</evidence>
<dbReference type="PROSITE" id="PS50076">
    <property type="entry name" value="DNAJ_2"/>
    <property type="match status" value="1"/>
</dbReference>
<dbReference type="InterPro" id="IPR036869">
    <property type="entry name" value="J_dom_sf"/>
</dbReference>
<name>A0ABQ8UNL9_9EUKA</name>
<organism evidence="3 4">
    <name type="scientific">Paratrimastix pyriformis</name>
    <dbReference type="NCBI Taxonomy" id="342808"/>
    <lineage>
        <taxon>Eukaryota</taxon>
        <taxon>Metamonada</taxon>
        <taxon>Preaxostyla</taxon>
        <taxon>Paratrimastigidae</taxon>
        <taxon>Paratrimastix</taxon>
    </lineage>
</organism>
<evidence type="ECO:0000313" key="3">
    <source>
        <dbReference type="EMBL" id="KAJ4459095.1"/>
    </source>
</evidence>
<dbReference type="PANTHER" id="PTHR44144">
    <property type="entry name" value="DNAJ HOMOLOG SUBFAMILY C MEMBER 9"/>
    <property type="match status" value="1"/>
</dbReference>
<dbReference type="SUPFAM" id="SSF46565">
    <property type="entry name" value="Chaperone J-domain"/>
    <property type="match status" value="1"/>
</dbReference>
<evidence type="ECO:0000256" key="1">
    <source>
        <dbReference type="SAM" id="MobiDB-lite"/>
    </source>
</evidence>
<reference evidence="3" key="1">
    <citation type="journal article" date="2022" name="bioRxiv">
        <title>Genomics of Preaxostyla Flagellates Illuminates Evolutionary Transitions and the Path Towards Mitochondrial Loss.</title>
        <authorList>
            <person name="Novak L.V.F."/>
            <person name="Treitli S.C."/>
            <person name="Pyrih J."/>
            <person name="Halakuc P."/>
            <person name="Pipaliya S.V."/>
            <person name="Vacek V."/>
            <person name="Brzon O."/>
            <person name="Soukal P."/>
            <person name="Eme L."/>
            <person name="Dacks J.B."/>
            <person name="Karnkowska A."/>
            <person name="Elias M."/>
            <person name="Hampl V."/>
        </authorList>
    </citation>
    <scope>NUCLEOTIDE SEQUENCE</scope>
    <source>
        <strain evidence="3">RCP-MX</strain>
    </source>
</reference>
<dbReference type="Gene3D" id="1.10.287.110">
    <property type="entry name" value="DnaJ domain"/>
    <property type="match status" value="1"/>
</dbReference>
<dbReference type="InterPro" id="IPR018253">
    <property type="entry name" value="DnaJ_domain_CS"/>
</dbReference>
<dbReference type="PROSITE" id="PS00636">
    <property type="entry name" value="DNAJ_1"/>
    <property type="match status" value="1"/>
</dbReference>
<feature type="compositionally biased region" description="Basic and acidic residues" evidence="1">
    <location>
        <begin position="228"/>
        <end position="240"/>
    </location>
</feature>
<feature type="compositionally biased region" description="Basic residues" evidence="1">
    <location>
        <begin position="275"/>
        <end position="293"/>
    </location>
</feature>
<dbReference type="PRINTS" id="PR00625">
    <property type="entry name" value="JDOMAIN"/>
</dbReference>
<dbReference type="Pfam" id="PF00226">
    <property type="entry name" value="DnaJ"/>
    <property type="match status" value="1"/>
</dbReference>
<comment type="caution">
    <text evidence="3">The sequence shown here is derived from an EMBL/GenBank/DDBJ whole genome shotgun (WGS) entry which is preliminary data.</text>
</comment>
<evidence type="ECO:0000259" key="2">
    <source>
        <dbReference type="PROSITE" id="PS50076"/>
    </source>
</evidence>
<dbReference type="InterPro" id="IPR052594">
    <property type="entry name" value="J_domain-containing_protein"/>
</dbReference>
<dbReference type="PANTHER" id="PTHR44144:SF1">
    <property type="entry name" value="DNAJ HOMOLOG SUBFAMILY C MEMBER 9"/>
    <property type="match status" value="1"/>
</dbReference>
<protein>
    <submittedName>
        <fullName evidence="3">Chaperone DnaJ-domain superfamily protein</fullName>
    </submittedName>
</protein>
<sequence>MSDYYSILGIPRDASSSDIRKAYYLKAKDCHPDKNPGDENAKARFQQLGRIYAVLSDQESRAFYDRFGEKVENPLDDMSPQDQLEIILKRYAEESRFSVEDIDSHLQSDEAKQQEQEDLKKYYLKFRGNMKKAIQCIAGCETEDLGRLCAQIDAWIEAGVVAALPEYARTRPKAGGPKARSPASRKKEAAEAAQLMALLQAKRAARGGGFAGVIAAAAKHTGPEEAGMMEKEVPGESRASEEEEEEDEEELGAERIDLSEGEEDEEEEEAEKRPKAARRGRATARRGSRAARRCSKEKSKATTASSPPPCPTESGRATPAKRSRPPKEVSTPAATEQPDPLLARLSPPPS</sequence>
<proteinExistence type="predicted"/>
<feature type="domain" description="J" evidence="2">
    <location>
        <begin position="3"/>
        <end position="68"/>
    </location>
</feature>
<dbReference type="CDD" id="cd06257">
    <property type="entry name" value="DnaJ"/>
    <property type="match status" value="1"/>
</dbReference>
<gene>
    <name evidence="3" type="ORF">PAPYR_4884</name>
</gene>
<dbReference type="SMART" id="SM00271">
    <property type="entry name" value="DnaJ"/>
    <property type="match status" value="1"/>
</dbReference>
<keyword evidence="4" id="KW-1185">Reference proteome</keyword>
<dbReference type="InterPro" id="IPR056453">
    <property type="entry name" value="HTH_DNAJC9"/>
</dbReference>
<feature type="region of interest" description="Disordered" evidence="1">
    <location>
        <begin position="221"/>
        <end position="350"/>
    </location>
</feature>
<accession>A0ABQ8UNL9</accession>